<name>A0A1H7VFB9_AQUAM</name>
<organism evidence="1 2">
    <name type="scientific">Aquimarina amphilecti</name>
    <dbReference type="NCBI Taxonomy" id="1038014"/>
    <lineage>
        <taxon>Bacteria</taxon>
        <taxon>Pseudomonadati</taxon>
        <taxon>Bacteroidota</taxon>
        <taxon>Flavobacteriia</taxon>
        <taxon>Flavobacteriales</taxon>
        <taxon>Flavobacteriaceae</taxon>
        <taxon>Aquimarina</taxon>
    </lineage>
</organism>
<dbReference type="EMBL" id="FOAB01000008">
    <property type="protein sequence ID" value="SEM07952.1"/>
    <property type="molecule type" value="Genomic_DNA"/>
</dbReference>
<dbReference type="RefSeq" id="WP_091411844.1">
    <property type="nucleotide sequence ID" value="NZ_FOAB01000008.1"/>
</dbReference>
<dbReference type="Proteomes" id="UP000198521">
    <property type="component" value="Unassembled WGS sequence"/>
</dbReference>
<evidence type="ECO:0000313" key="2">
    <source>
        <dbReference type="Proteomes" id="UP000198521"/>
    </source>
</evidence>
<dbReference type="OrthoDB" id="1164154at2"/>
<protein>
    <submittedName>
        <fullName evidence="1">Uncharacterized protein</fullName>
    </submittedName>
</protein>
<evidence type="ECO:0000313" key="1">
    <source>
        <dbReference type="EMBL" id="SEM07952.1"/>
    </source>
</evidence>
<sequence length="126" mass="14217">MKKQLVLFSIGILAGILVYAMYVGNKVEDKSNAILKVLQSNCECDQVKQFLYVKGLASSEKGISTETAEYELKNCKYSDLTTEANRINELLIKKVDGYQEIDRFTLEFVNRNSSKQVTISNGNINH</sequence>
<keyword evidence="2" id="KW-1185">Reference proteome</keyword>
<accession>A0A1H7VFB9</accession>
<gene>
    <name evidence="1" type="ORF">SAMN04487910_4081</name>
</gene>
<proteinExistence type="predicted"/>
<reference evidence="1 2" key="1">
    <citation type="submission" date="2016-10" db="EMBL/GenBank/DDBJ databases">
        <authorList>
            <person name="de Groot N.N."/>
        </authorList>
    </citation>
    <scope>NUCLEOTIDE SEQUENCE [LARGE SCALE GENOMIC DNA]</scope>
    <source>
        <strain evidence="1 2">DSM 25232</strain>
    </source>
</reference>
<dbReference type="AlphaFoldDB" id="A0A1H7VFB9"/>